<gene>
    <name evidence="1" type="primary">CIC1</name>
    <name evidence="1" type="ORF">LTR77_000733</name>
</gene>
<protein>
    <submittedName>
        <fullName evidence="1">Proteasome-interacting protein cic1</fullName>
    </submittedName>
</protein>
<comment type="caution">
    <text evidence="1">The sequence shown here is derived from an EMBL/GenBank/DDBJ whole genome shotgun (WGS) entry which is preliminary data.</text>
</comment>
<dbReference type="InterPro" id="IPR023674">
    <property type="entry name" value="Ribosomal_uL1-like"/>
</dbReference>
<sequence>MALTTRSSTGIAQQLDPSQTLRASTALLKKIQSDQATKTVTAEKPSLLADADENEAADDIPVWLVLTTKKHIIDKVRLKPGKIALPYPYLDTSDATLRICLITADPQRKFKDLIAHPSFPLELPTRIKRVIGLEKLKAKYKSNESRRQLLGEYDVFLADDRIVTFLPTVLGKVFYRGGSKRPIPITMEGKRQNFDEQGNKRRKLAEGGTKVVKEEVTPAAVAKEVEKTLSSTLVHLAPSTTTSVKVGKSSMEPEQLQANVTAVTEAMVEKYVPQKWRNVRAVHMKGPDTAALPLYLADQLWEDEKDVLEEAPAANPGKKSKKRKASALAEAANGTEANLEVIEVPGPDGKMRRIEKSSVKQIEPPVKAAKKVKAKAQDEDEVAKAAERAEKAARKEALQKQKVAAKAALKDADGIATKKAEANGVVKPVKAKKVRTKAADLI</sequence>
<dbReference type="InterPro" id="IPR016095">
    <property type="entry name" value="Ribosomal_uL1_3-a/b-sand"/>
</dbReference>
<dbReference type="EMBL" id="JAVRRT010000001">
    <property type="protein sequence ID" value="KAK5175594.1"/>
    <property type="molecule type" value="Genomic_DNA"/>
</dbReference>
<evidence type="ECO:0000313" key="1">
    <source>
        <dbReference type="EMBL" id="KAK5175594.1"/>
    </source>
</evidence>
<dbReference type="InterPro" id="IPR050257">
    <property type="entry name" value="eL8/uL1-like"/>
</dbReference>
<dbReference type="Proteomes" id="UP001337655">
    <property type="component" value="Unassembled WGS sequence"/>
</dbReference>
<organism evidence="1 2">
    <name type="scientific">Saxophila tyrrhenica</name>
    <dbReference type="NCBI Taxonomy" id="1690608"/>
    <lineage>
        <taxon>Eukaryota</taxon>
        <taxon>Fungi</taxon>
        <taxon>Dikarya</taxon>
        <taxon>Ascomycota</taxon>
        <taxon>Pezizomycotina</taxon>
        <taxon>Dothideomycetes</taxon>
        <taxon>Dothideomycetidae</taxon>
        <taxon>Mycosphaerellales</taxon>
        <taxon>Extremaceae</taxon>
        <taxon>Saxophila</taxon>
    </lineage>
</organism>
<dbReference type="GeneID" id="89922083"/>
<dbReference type="CDD" id="cd00403">
    <property type="entry name" value="Ribosomal_L1"/>
    <property type="match status" value="1"/>
</dbReference>
<dbReference type="Pfam" id="PF00687">
    <property type="entry name" value="Ribosomal_L1"/>
    <property type="match status" value="1"/>
</dbReference>
<keyword evidence="1" id="KW-0647">Proteasome</keyword>
<dbReference type="Gene3D" id="3.40.50.790">
    <property type="match status" value="1"/>
</dbReference>
<dbReference type="GO" id="GO:0003723">
    <property type="term" value="F:RNA binding"/>
    <property type="evidence" value="ECO:0007669"/>
    <property type="project" value="InterPro"/>
</dbReference>
<accession>A0AAV9PNG6</accession>
<proteinExistence type="predicted"/>
<dbReference type="AlphaFoldDB" id="A0AAV9PNG6"/>
<evidence type="ECO:0000313" key="2">
    <source>
        <dbReference type="Proteomes" id="UP001337655"/>
    </source>
</evidence>
<dbReference type="GO" id="GO:0000502">
    <property type="term" value="C:proteasome complex"/>
    <property type="evidence" value="ECO:0007669"/>
    <property type="project" value="UniProtKB-KW"/>
</dbReference>
<dbReference type="InterPro" id="IPR028364">
    <property type="entry name" value="Ribosomal_uL1/biogenesis"/>
</dbReference>
<keyword evidence="2" id="KW-1185">Reference proteome</keyword>
<reference evidence="1 2" key="1">
    <citation type="submission" date="2023-08" db="EMBL/GenBank/DDBJ databases">
        <title>Black Yeasts Isolated from many extreme environments.</title>
        <authorList>
            <person name="Coleine C."/>
            <person name="Stajich J.E."/>
            <person name="Selbmann L."/>
        </authorList>
    </citation>
    <scope>NUCLEOTIDE SEQUENCE [LARGE SCALE GENOMIC DNA]</scope>
    <source>
        <strain evidence="1 2">CCFEE 5935</strain>
    </source>
</reference>
<dbReference type="RefSeq" id="XP_064664232.1">
    <property type="nucleotide sequence ID" value="XM_064797998.1"/>
</dbReference>
<name>A0AAV9PNG6_9PEZI</name>
<dbReference type="SUPFAM" id="SSF56808">
    <property type="entry name" value="Ribosomal protein L1"/>
    <property type="match status" value="1"/>
</dbReference>
<dbReference type="PANTHER" id="PTHR23105">
    <property type="entry name" value="RIBOSOMAL PROTEIN L7AE FAMILY MEMBER"/>
    <property type="match status" value="1"/>
</dbReference>